<evidence type="ECO:0000256" key="7">
    <source>
        <dbReference type="ARBA" id="ARBA00023004"/>
    </source>
</evidence>
<evidence type="ECO:0000256" key="10">
    <source>
        <dbReference type="SAM" id="SignalP"/>
    </source>
</evidence>
<dbReference type="GO" id="GO:0020037">
    <property type="term" value="F:heme binding"/>
    <property type="evidence" value="ECO:0007669"/>
    <property type="project" value="InterPro"/>
</dbReference>
<evidence type="ECO:0000256" key="8">
    <source>
        <dbReference type="PIRNR" id="PIRNR000296"/>
    </source>
</evidence>
<accession>A0A953N938</accession>
<comment type="similarity">
    <text evidence="2 8">Belongs to the catalase family.</text>
</comment>
<dbReference type="SUPFAM" id="SSF56634">
    <property type="entry name" value="Heme-dependent catalase-like"/>
    <property type="match status" value="1"/>
</dbReference>
<dbReference type="PANTHER" id="PTHR11465:SF9">
    <property type="entry name" value="CATALASE"/>
    <property type="match status" value="1"/>
</dbReference>
<keyword evidence="3 8" id="KW-0575">Peroxidase</keyword>
<dbReference type="Gene3D" id="1.20.1280.120">
    <property type="match status" value="1"/>
</dbReference>
<evidence type="ECO:0000313" key="12">
    <source>
        <dbReference type="EMBL" id="MBZ1351152.1"/>
    </source>
</evidence>
<keyword evidence="6 8" id="KW-0560">Oxidoreductase</keyword>
<evidence type="ECO:0000256" key="3">
    <source>
        <dbReference type="ARBA" id="ARBA00022559"/>
    </source>
</evidence>
<comment type="function">
    <text evidence="8">Has an organic peroxide-dependent peroxidase activity.</text>
</comment>
<sequence length="337" mass="35773">MKPIKFTCLAISILSIGISGFASNVALADPDPISMVNQFEMTAGKFEGFRRSGAKGVCATGEFVGSPEGKNISSSSAFSGNAIPVIVRFSVGGANPKAADNTKTQRNLALQFNLPNNEFWQMGNISAPVFGSATPEQLFGRLQSSQPDPTTKTADPAKVKAFADANPAVLLQGKYFASKPVPASYASTNYWGVHGFGFTNANNEKVWGKWVFEPVDGVQTLSDEDAKSKGPNFLFDELRQRVASGKASFNFNLEIAQAGDVLDNATVPLPEGRKKITLGVLKVVSVSADGTGPCLSITFDPNIMPKGVEGAPDPMLRARTAPYAISLGRRITEGSKQ</sequence>
<dbReference type="GO" id="GO:0042542">
    <property type="term" value="P:response to hydrogen peroxide"/>
    <property type="evidence" value="ECO:0007669"/>
    <property type="project" value="TreeGrafter"/>
</dbReference>
<evidence type="ECO:0000259" key="11">
    <source>
        <dbReference type="SMART" id="SM01060"/>
    </source>
</evidence>
<dbReference type="Proteomes" id="UP000739565">
    <property type="component" value="Unassembled WGS sequence"/>
</dbReference>
<keyword evidence="13" id="KW-1185">Reference proteome</keyword>
<evidence type="ECO:0000256" key="6">
    <source>
        <dbReference type="ARBA" id="ARBA00023002"/>
    </source>
</evidence>
<dbReference type="InterPro" id="IPR018028">
    <property type="entry name" value="Catalase"/>
</dbReference>
<dbReference type="EMBL" id="JAHXRI010000010">
    <property type="protein sequence ID" value="MBZ1351152.1"/>
    <property type="molecule type" value="Genomic_DNA"/>
</dbReference>
<evidence type="ECO:0000256" key="2">
    <source>
        <dbReference type="ARBA" id="ARBA00005329"/>
    </source>
</evidence>
<dbReference type="InterPro" id="IPR011614">
    <property type="entry name" value="Catalase_core"/>
</dbReference>
<dbReference type="RefSeq" id="WP_259661569.1">
    <property type="nucleotide sequence ID" value="NZ_JAHXRI010000010.1"/>
</dbReference>
<feature type="signal peptide" evidence="10">
    <location>
        <begin position="1"/>
        <end position="28"/>
    </location>
</feature>
<organism evidence="12 13">
    <name type="scientific">Zwartia hollandica</name>
    <dbReference type="NCBI Taxonomy" id="324606"/>
    <lineage>
        <taxon>Bacteria</taxon>
        <taxon>Pseudomonadati</taxon>
        <taxon>Pseudomonadota</taxon>
        <taxon>Betaproteobacteria</taxon>
        <taxon>Burkholderiales</taxon>
        <taxon>Alcaligenaceae</taxon>
        <taxon>Zwartia</taxon>
    </lineage>
</organism>
<comment type="caution">
    <text evidence="12">The sequence shown here is derived from an EMBL/GenBank/DDBJ whole genome shotgun (WGS) entry which is preliminary data.</text>
</comment>
<evidence type="ECO:0000256" key="4">
    <source>
        <dbReference type="ARBA" id="ARBA00022617"/>
    </source>
</evidence>
<dbReference type="Pfam" id="PF00199">
    <property type="entry name" value="Catalase"/>
    <property type="match status" value="1"/>
</dbReference>
<evidence type="ECO:0000256" key="5">
    <source>
        <dbReference type="ARBA" id="ARBA00022723"/>
    </source>
</evidence>
<keyword evidence="4 8" id="KW-0349">Heme</keyword>
<evidence type="ECO:0000256" key="9">
    <source>
        <dbReference type="PIRSR" id="PIRSR000296-2"/>
    </source>
</evidence>
<dbReference type="GO" id="GO:0005737">
    <property type="term" value="C:cytoplasm"/>
    <property type="evidence" value="ECO:0007669"/>
    <property type="project" value="TreeGrafter"/>
</dbReference>
<protein>
    <recommendedName>
        <fullName evidence="8">Catalase-related peroxidase</fullName>
        <ecNumber evidence="8">1.11.1.-</ecNumber>
    </recommendedName>
</protein>
<dbReference type="GO" id="GO:0046872">
    <property type="term" value="F:metal ion binding"/>
    <property type="evidence" value="ECO:0007669"/>
    <property type="project" value="UniProtKB-KW"/>
</dbReference>
<dbReference type="Gene3D" id="2.40.180.10">
    <property type="entry name" value="Catalase core domain"/>
    <property type="match status" value="1"/>
</dbReference>
<dbReference type="PROSITE" id="PS51402">
    <property type="entry name" value="CATALASE_3"/>
    <property type="match status" value="1"/>
</dbReference>
<dbReference type="PIRSF" id="PIRSF000296">
    <property type="entry name" value="SrpA"/>
    <property type="match status" value="1"/>
</dbReference>
<keyword evidence="10" id="KW-0732">Signal</keyword>
<dbReference type="PANTHER" id="PTHR11465">
    <property type="entry name" value="CATALASE"/>
    <property type="match status" value="1"/>
</dbReference>
<evidence type="ECO:0000256" key="1">
    <source>
        <dbReference type="ARBA" id="ARBA00002974"/>
    </source>
</evidence>
<dbReference type="GO" id="GO:0004096">
    <property type="term" value="F:catalase activity"/>
    <property type="evidence" value="ECO:0007669"/>
    <property type="project" value="InterPro"/>
</dbReference>
<keyword evidence="5 8" id="KW-0479">Metal-binding</keyword>
<dbReference type="AlphaFoldDB" id="A0A953N938"/>
<dbReference type="GO" id="GO:0042744">
    <property type="term" value="P:hydrogen peroxide catabolic process"/>
    <property type="evidence" value="ECO:0007669"/>
    <property type="project" value="TreeGrafter"/>
</dbReference>
<dbReference type="CDD" id="cd08153">
    <property type="entry name" value="srpA_like"/>
    <property type="match status" value="1"/>
</dbReference>
<dbReference type="SMART" id="SM01060">
    <property type="entry name" value="Catalase"/>
    <property type="match status" value="1"/>
</dbReference>
<proteinExistence type="inferred from homology"/>
<keyword evidence="7 8" id="KW-0408">Iron</keyword>
<name>A0A953N938_9BURK</name>
<comment type="cofactor">
    <cofactor evidence="8">
        <name>heme</name>
        <dbReference type="ChEBI" id="CHEBI:30413"/>
    </cofactor>
</comment>
<gene>
    <name evidence="12" type="ORF">KZZ10_10890</name>
</gene>
<feature type="domain" description="Catalase core" evidence="11">
    <location>
        <begin position="26"/>
        <end position="336"/>
    </location>
</feature>
<dbReference type="EC" id="1.11.1.-" evidence="8"/>
<reference evidence="12" key="1">
    <citation type="submission" date="2021-07" db="EMBL/GenBank/DDBJ databases">
        <title>New genus and species of the family Alcaligenaceae.</title>
        <authorList>
            <person name="Hahn M.W."/>
        </authorList>
    </citation>
    <scope>NUCLEOTIDE SEQUENCE</scope>
    <source>
        <strain evidence="12">LF4-65</strain>
    </source>
</reference>
<evidence type="ECO:0000313" key="13">
    <source>
        <dbReference type="Proteomes" id="UP000739565"/>
    </source>
</evidence>
<comment type="function">
    <text evidence="1">Decomposes hydrogen peroxide into water and oxygen; serves to protect cells from the toxic effects of hydrogen peroxide.</text>
</comment>
<dbReference type="InterPro" id="IPR024168">
    <property type="entry name" value="Catalase_SrpA-type_pred"/>
</dbReference>
<feature type="chain" id="PRO_5037973720" description="Catalase-related peroxidase" evidence="10">
    <location>
        <begin position="29"/>
        <end position="337"/>
    </location>
</feature>
<feature type="binding site" description="axial binding residue" evidence="9">
    <location>
        <position position="323"/>
    </location>
    <ligand>
        <name>heme</name>
        <dbReference type="ChEBI" id="CHEBI:30413"/>
    </ligand>
    <ligandPart>
        <name>Fe</name>
        <dbReference type="ChEBI" id="CHEBI:18248"/>
    </ligandPart>
</feature>
<dbReference type="InterPro" id="IPR020835">
    <property type="entry name" value="Catalase_sf"/>
</dbReference>